<reference evidence="1 2" key="1">
    <citation type="submission" date="2012-02" db="EMBL/GenBank/DDBJ databases">
        <title>Whole genome shotgun sequence of Escherichia hermannii NBRC 105704.</title>
        <authorList>
            <person name="Yoshida I."/>
            <person name="Hosoyama A."/>
            <person name="Tsuchikane K."/>
            <person name="Katsumata H."/>
            <person name="Yamazaki S."/>
            <person name="Fujita N."/>
        </authorList>
    </citation>
    <scope>NUCLEOTIDE SEQUENCE [LARGE SCALE GENOMIC DNA]</scope>
    <source>
        <strain evidence="1 2">NBRC 105704</strain>
    </source>
</reference>
<dbReference type="EMBL" id="BAFF01000015">
    <property type="protein sequence ID" value="GAB53420.1"/>
    <property type="molecule type" value="Genomic_DNA"/>
</dbReference>
<gene>
    <name evidence="1" type="ORF">EH105704_15_00320</name>
</gene>
<name>H5V612_ATLHE</name>
<dbReference type="Proteomes" id="UP000010297">
    <property type="component" value="Unassembled WGS sequence"/>
</dbReference>
<keyword evidence="2" id="KW-1185">Reference proteome</keyword>
<evidence type="ECO:0000313" key="2">
    <source>
        <dbReference type="Proteomes" id="UP000010297"/>
    </source>
</evidence>
<sequence length="70" mass="8042">MVSLLQQMLFEIITATAEKQCYGFLDFGEARVCFFNIRSKTRSTDSVTEGKKDNFICLVNEYSVIDFQNS</sequence>
<proteinExistence type="predicted"/>
<comment type="caution">
    <text evidence="1">The sequence shown here is derived from an EMBL/GenBank/DDBJ whole genome shotgun (WGS) entry which is preliminary data.</text>
</comment>
<protein>
    <submittedName>
        <fullName evidence="1">Uncharacterized protein</fullName>
    </submittedName>
</protein>
<organism evidence="1 2">
    <name type="scientific">Atlantibacter hermannii NBRC 105704</name>
    <dbReference type="NCBI Taxonomy" id="1115512"/>
    <lineage>
        <taxon>Bacteria</taxon>
        <taxon>Pseudomonadati</taxon>
        <taxon>Pseudomonadota</taxon>
        <taxon>Gammaproteobacteria</taxon>
        <taxon>Enterobacterales</taxon>
        <taxon>Enterobacteriaceae</taxon>
        <taxon>Atlantibacter</taxon>
    </lineage>
</organism>
<dbReference type="AlphaFoldDB" id="H5V612"/>
<accession>H5V612</accession>
<evidence type="ECO:0000313" key="1">
    <source>
        <dbReference type="EMBL" id="GAB53420.1"/>
    </source>
</evidence>